<dbReference type="VEuPathDB" id="AmoebaDB:NfTy_078050"/>
<evidence type="ECO:0000256" key="2">
    <source>
        <dbReference type="SAM" id="Phobius"/>
    </source>
</evidence>
<protein>
    <submittedName>
        <fullName evidence="3">Uncharacterized protein</fullName>
    </submittedName>
</protein>
<reference evidence="3 4" key="1">
    <citation type="journal article" date="2019" name="Sci. Rep.">
        <title>Nanopore sequencing improves the draft genome of the human pathogenic amoeba Naegleria fowleri.</title>
        <authorList>
            <person name="Liechti N."/>
            <person name="Schurch N."/>
            <person name="Bruggmann R."/>
            <person name="Wittwer M."/>
        </authorList>
    </citation>
    <scope>NUCLEOTIDE SEQUENCE [LARGE SCALE GENOMIC DNA]</scope>
    <source>
        <strain evidence="3 4">ATCC 30894</strain>
    </source>
</reference>
<evidence type="ECO:0000256" key="1">
    <source>
        <dbReference type="SAM" id="MobiDB-lite"/>
    </source>
</evidence>
<keyword evidence="2" id="KW-0472">Membrane</keyword>
<organism evidence="3 4">
    <name type="scientific">Naegleria fowleri</name>
    <name type="common">Brain eating amoeba</name>
    <dbReference type="NCBI Taxonomy" id="5763"/>
    <lineage>
        <taxon>Eukaryota</taxon>
        <taxon>Discoba</taxon>
        <taxon>Heterolobosea</taxon>
        <taxon>Tetramitia</taxon>
        <taxon>Eutetramitia</taxon>
        <taxon>Vahlkampfiidae</taxon>
        <taxon>Naegleria</taxon>
    </lineage>
</organism>
<sequence length="444" mass="49512">MITLSSTTSSRYKGGIYSPSFSMRRHNDHGTVPLSFSSQLLLLLSVSLIIILLLLLNPHTTTICLAEYSLLSVDSLLSLSSSDCSVQVLEKFTFSFSTPYSVLSRALPSSESLPYALQLDQSADIFIESPDVTLYSQTLLISSDGKTIVFRVSFADPKELVQKPQVSIVYGYRLKRGPVDVQNYMAQVKWHTLFVSPVSRVSFVFAFEEGLYESIQPTENVDTFHKYSNWMEGVKYTILNFNSTQLAPNTDFKAGFNATNTKFAKCVFPPTTAPYMIDAMFVFLFILLPVSVFILLSAIMCVLGHIYKRWSRHRMAVHNAVAQANNDASDDLVRRHPISPSLPPATSHTPLPPSNEKTEEPRTQQTSVIMAPSGLNYVVNTVNDHETNDGFTGVVLPPYVPASYLTENNGGNNRNAENEVDIEPIQYTSNLNVEDHHQHRPPNV</sequence>
<dbReference type="AlphaFoldDB" id="A0A6A5BKX2"/>
<dbReference type="VEuPathDB" id="AmoebaDB:NF0112950"/>
<gene>
    <name evidence="3" type="ORF">FDP41_006124</name>
</gene>
<dbReference type="OrthoDB" id="10369749at2759"/>
<feature type="transmembrane region" description="Helical" evidence="2">
    <location>
        <begin position="280"/>
        <end position="307"/>
    </location>
</feature>
<accession>A0A6A5BKX2</accession>
<dbReference type="Proteomes" id="UP000444721">
    <property type="component" value="Unassembled WGS sequence"/>
</dbReference>
<dbReference type="OMA" id="PHTTTIC"/>
<evidence type="ECO:0000313" key="3">
    <source>
        <dbReference type="EMBL" id="KAF0974650.1"/>
    </source>
</evidence>
<keyword evidence="4" id="KW-1185">Reference proteome</keyword>
<dbReference type="RefSeq" id="XP_044559363.1">
    <property type="nucleotide sequence ID" value="XM_044709725.1"/>
</dbReference>
<proteinExistence type="predicted"/>
<evidence type="ECO:0000313" key="4">
    <source>
        <dbReference type="Proteomes" id="UP000444721"/>
    </source>
</evidence>
<comment type="caution">
    <text evidence="3">The sequence shown here is derived from an EMBL/GenBank/DDBJ whole genome shotgun (WGS) entry which is preliminary data.</text>
</comment>
<keyword evidence="2" id="KW-0812">Transmembrane</keyword>
<feature type="transmembrane region" description="Helical" evidence="2">
    <location>
        <begin position="32"/>
        <end position="56"/>
    </location>
</feature>
<keyword evidence="2" id="KW-1133">Transmembrane helix</keyword>
<feature type="region of interest" description="Disordered" evidence="1">
    <location>
        <begin position="328"/>
        <end position="364"/>
    </location>
</feature>
<dbReference type="EMBL" id="VFQX01000051">
    <property type="protein sequence ID" value="KAF0974650.1"/>
    <property type="molecule type" value="Genomic_DNA"/>
</dbReference>
<dbReference type="VEuPathDB" id="AmoebaDB:FDP41_006124"/>
<dbReference type="GeneID" id="68113342"/>
<name>A0A6A5BKX2_NAEFO</name>